<evidence type="ECO:0000313" key="5">
    <source>
        <dbReference type="Proteomes" id="UP000319342"/>
    </source>
</evidence>
<reference evidence="4 5" key="1">
    <citation type="submission" date="2019-02" db="EMBL/GenBank/DDBJ databases">
        <title>Deep-cultivation of Planctomycetes and their phenomic and genomic characterization uncovers novel biology.</title>
        <authorList>
            <person name="Wiegand S."/>
            <person name="Jogler M."/>
            <person name="Boedeker C."/>
            <person name="Pinto D."/>
            <person name="Vollmers J."/>
            <person name="Rivas-Marin E."/>
            <person name="Kohn T."/>
            <person name="Peeters S.H."/>
            <person name="Heuer A."/>
            <person name="Rast P."/>
            <person name="Oberbeckmann S."/>
            <person name="Bunk B."/>
            <person name="Jeske O."/>
            <person name="Meyerdierks A."/>
            <person name="Storesund J.E."/>
            <person name="Kallscheuer N."/>
            <person name="Luecker S."/>
            <person name="Lage O.M."/>
            <person name="Pohl T."/>
            <person name="Merkel B.J."/>
            <person name="Hornburger P."/>
            <person name="Mueller R.-W."/>
            <person name="Bruemmer F."/>
            <person name="Labrenz M."/>
            <person name="Spormann A.M."/>
            <person name="Op den Camp H."/>
            <person name="Overmann J."/>
            <person name="Amann R."/>
            <person name="Jetten M.S.M."/>
            <person name="Mascher T."/>
            <person name="Medema M.H."/>
            <person name="Devos D.P."/>
            <person name="Kaster A.-K."/>
            <person name="Ovreas L."/>
            <person name="Rohde M."/>
            <person name="Galperin M.Y."/>
            <person name="Jogler C."/>
        </authorList>
    </citation>
    <scope>NUCLEOTIDE SEQUENCE [LARGE SCALE GENOMIC DNA]</scope>
    <source>
        <strain evidence="4 5">Pla163</strain>
    </source>
</reference>
<dbReference type="Gene3D" id="3.30.360.10">
    <property type="entry name" value="Dihydrodipicolinate Reductase, domain 2"/>
    <property type="match status" value="1"/>
</dbReference>
<evidence type="ECO:0000259" key="3">
    <source>
        <dbReference type="Pfam" id="PF02894"/>
    </source>
</evidence>
<sequence length="430" mass="48577">MSRPTTRPTTRRGLLRAALPKLQEHVLLDEHRVVHVRGTRAPLRPGQPIQVGVVGFGHMGGGHTDGLLRARDAGDAKLDVVAVAEVCEPRREKGLALLRERQPGVEVTGHVDYLELYERPDIHAVLIATPEHWHATHAVHAIEYGKDVYVEKPMTLELEEAFWLAHVARSSDSIVQVGTQWLMHPRFVQARKIVAEGSLGVCLSSLIAFGRNSREGEWLYEIDESLEPGPRLDWERWCGPLGPRAWDTEIYHRWRRYREYSTGIIGDILSHLIAPLLLAVDEGLPVRVTAQGSHMVDTAMENHDQIVGHIEFESGHVMTVIGSTCNDRGTPWMIRGNRADLLLGHGSAEVVPQAAWSDLDDEPRKYDRPAKDIQQQLRLDWLRSVRTRRPNRSNVELGLAHMIVVDLMTRSVWSGRAWRFDPVTSRVFAE</sequence>
<dbReference type="AlphaFoldDB" id="A0A518CY56"/>
<dbReference type="InterPro" id="IPR036291">
    <property type="entry name" value="NAD(P)-bd_dom_sf"/>
</dbReference>
<feature type="domain" description="Gfo/Idh/MocA-like oxidoreductase C-terminal" evidence="3">
    <location>
        <begin position="251"/>
        <end position="416"/>
    </location>
</feature>
<organism evidence="4 5">
    <name type="scientific">Rohdeia mirabilis</name>
    <dbReference type="NCBI Taxonomy" id="2528008"/>
    <lineage>
        <taxon>Bacteria</taxon>
        <taxon>Pseudomonadati</taxon>
        <taxon>Planctomycetota</taxon>
        <taxon>Planctomycetia</taxon>
        <taxon>Planctomycetia incertae sedis</taxon>
        <taxon>Rohdeia</taxon>
    </lineage>
</organism>
<dbReference type="Gene3D" id="3.40.50.720">
    <property type="entry name" value="NAD(P)-binding Rossmann-like Domain"/>
    <property type="match status" value="1"/>
</dbReference>
<dbReference type="OrthoDB" id="9788246at2"/>
<dbReference type="EC" id="1.-.-.-" evidence="4"/>
<evidence type="ECO:0000313" key="4">
    <source>
        <dbReference type="EMBL" id="QDU84154.1"/>
    </source>
</evidence>
<accession>A0A518CY56</accession>
<gene>
    <name evidence="4" type="primary">yvaA</name>
    <name evidence="4" type="ORF">Pla163_12590</name>
</gene>
<evidence type="ECO:0000256" key="1">
    <source>
        <dbReference type="ARBA" id="ARBA00023002"/>
    </source>
</evidence>
<name>A0A518CY56_9BACT</name>
<dbReference type="InterPro" id="IPR050463">
    <property type="entry name" value="Gfo/Idh/MocA_oxidrdct_glycsds"/>
</dbReference>
<dbReference type="InterPro" id="IPR004104">
    <property type="entry name" value="Gfo/Idh/MocA-like_OxRdtase_C"/>
</dbReference>
<dbReference type="Proteomes" id="UP000319342">
    <property type="component" value="Chromosome"/>
</dbReference>
<dbReference type="RefSeq" id="WP_145185176.1">
    <property type="nucleotide sequence ID" value="NZ_CP036290.1"/>
</dbReference>
<evidence type="ECO:0000259" key="2">
    <source>
        <dbReference type="Pfam" id="PF01408"/>
    </source>
</evidence>
<dbReference type="GO" id="GO:0016491">
    <property type="term" value="F:oxidoreductase activity"/>
    <property type="evidence" value="ECO:0007669"/>
    <property type="project" value="UniProtKB-KW"/>
</dbReference>
<dbReference type="PANTHER" id="PTHR43818:SF11">
    <property type="entry name" value="BCDNA.GH03377"/>
    <property type="match status" value="1"/>
</dbReference>
<dbReference type="SUPFAM" id="SSF51735">
    <property type="entry name" value="NAD(P)-binding Rossmann-fold domains"/>
    <property type="match status" value="1"/>
</dbReference>
<dbReference type="Pfam" id="PF02894">
    <property type="entry name" value="GFO_IDH_MocA_C"/>
    <property type="match status" value="1"/>
</dbReference>
<protein>
    <submittedName>
        <fullName evidence="4">Putative oxidoreductase YvaA</fullName>
        <ecNumber evidence="4">1.-.-.-</ecNumber>
    </submittedName>
</protein>
<proteinExistence type="predicted"/>
<dbReference type="InterPro" id="IPR000683">
    <property type="entry name" value="Gfo/Idh/MocA-like_OxRdtase_N"/>
</dbReference>
<dbReference type="SUPFAM" id="SSF55347">
    <property type="entry name" value="Glyceraldehyde-3-phosphate dehydrogenase-like, C-terminal domain"/>
    <property type="match status" value="1"/>
</dbReference>
<keyword evidence="1 4" id="KW-0560">Oxidoreductase</keyword>
<dbReference type="EMBL" id="CP036290">
    <property type="protein sequence ID" value="QDU84154.1"/>
    <property type="molecule type" value="Genomic_DNA"/>
</dbReference>
<dbReference type="PANTHER" id="PTHR43818">
    <property type="entry name" value="BCDNA.GH03377"/>
    <property type="match status" value="1"/>
</dbReference>
<feature type="domain" description="Gfo/Idh/MocA-like oxidoreductase N-terminal" evidence="2">
    <location>
        <begin position="49"/>
        <end position="178"/>
    </location>
</feature>
<dbReference type="Pfam" id="PF01408">
    <property type="entry name" value="GFO_IDH_MocA"/>
    <property type="match status" value="1"/>
</dbReference>
<dbReference type="GO" id="GO:0000166">
    <property type="term" value="F:nucleotide binding"/>
    <property type="evidence" value="ECO:0007669"/>
    <property type="project" value="InterPro"/>
</dbReference>
<keyword evidence="5" id="KW-1185">Reference proteome</keyword>